<dbReference type="Pfam" id="PF04250">
    <property type="entry name" value="DUF429"/>
    <property type="match status" value="1"/>
</dbReference>
<gene>
    <name evidence="1" type="ORF">FB474_3990</name>
</gene>
<evidence type="ECO:0000313" key="1">
    <source>
        <dbReference type="EMBL" id="TQL56374.1"/>
    </source>
</evidence>
<reference evidence="1 2" key="1">
    <citation type="submission" date="2019-06" db="EMBL/GenBank/DDBJ databases">
        <title>Sequencing the genomes of 1000 actinobacteria strains.</title>
        <authorList>
            <person name="Klenk H.-P."/>
        </authorList>
    </citation>
    <scope>NUCLEOTIDE SEQUENCE [LARGE SCALE GENOMIC DNA]</scope>
    <source>
        <strain evidence="1 2">DSM 18082</strain>
    </source>
</reference>
<dbReference type="InterPro" id="IPR007362">
    <property type="entry name" value="DUF429"/>
</dbReference>
<name>A0A542Z7U3_9MICO</name>
<accession>A0A542Z7U3</accession>
<keyword evidence="2" id="KW-1185">Reference proteome</keyword>
<protein>
    <submittedName>
        <fullName evidence="1">Putative RNase H-like nuclease</fullName>
    </submittedName>
</protein>
<proteinExistence type="predicted"/>
<organism evidence="1 2">
    <name type="scientific">Oryzihumus leptocrescens</name>
    <dbReference type="NCBI Taxonomy" id="297536"/>
    <lineage>
        <taxon>Bacteria</taxon>
        <taxon>Bacillati</taxon>
        <taxon>Actinomycetota</taxon>
        <taxon>Actinomycetes</taxon>
        <taxon>Micrococcales</taxon>
        <taxon>Intrasporangiaceae</taxon>
        <taxon>Oryzihumus</taxon>
    </lineage>
</organism>
<dbReference type="Proteomes" id="UP000319514">
    <property type="component" value="Unassembled WGS sequence"/>
</dbReference>
<evidence type="ECO:0000313" key="2">
    <source>
        <dbReference type="Proteomes" id="UP000319514"/>
    </source>
</evidence>
<dbReference type="RefSeq" id="WP_141790582.1">
    <property type="nucleotide sequence ID" value="NZ_BAAAKX010000008.1"/>
</dbReference>
<dbReference type="AlphaFoldDB" id="A0A542Z7U3"/>
<comment type="caution">
    <text evidence="1">The sequence shown here is derived from an EMBL/GenBank/DDBJ whole genome shotgun (WGS) entry which is preliminary data.</text>
</comment>
<dbReference type="EMBL" id="VFOQ01000003">
    <property type="protein sequence ID" value="TQL56374.1"/>
    <property type="molecule type" value="Genomic_DNA"/>
</dbReference>
<sequence length="230" mass="23843">MSVRVLGVDGCRTGWVGIVLDGGHVTAVHGATITEVLDAAGRDGGLACVGVDMPIGLPDAGRRQADVLARKALGPRWQSLFLTPVRPALLTADFAEAVAVNRELAGEGLSRQAFALRTKVLEVDALVRDSADPVVVEVHPELSFAAMAGGPLAAGKKTWAGTQERRALLARHGIPVPEDLGPAGALAAVDDVLDAAAAAWSASRWAAGQARSLPAPPERFSDEIPCAIWT</sequence>
<dbReference type="OrthoDB" id="9811476at2"/>